<sequence length="245" mass="26762">MILYTENMTFMYVIMLTLIASMAGTITGFGTSTLLVPILSLQFPLTETLLFVGVVHWFGDIWKMLFFKRGANWRLILLFGITGILVTFLGARLAGVFDETMLKKSLGGFLVAYVAFLWTNPKWKLPKTDTNALLGGGVSGFFAGLFGVGGAIRSTFLSVYNLDKSVFLFTSGAIGLLIDSSRIVGYFSGGIRLTGYSLQMLIAAVAISLLGAYIAKQVVDKIPQDKFRLVIAVSLFAVGIRYLIF</sequence>
<dbReference type="InterPro" id="IPR002781">
    <property type="entry name" value="TM_pro_TauE-like"/>
</dbReference>
<comment type="caution">
    <text evidence="6">The sequence shown here is derived from an EMBL/GenBank/DDBJ whole genome shotgun (WGS) entry which is preliminary data.</text>
</comment>
<evidence type="ECO:0000256" key="1">
    <source>
        <dbReference type="ARBA" id="ARBA00004141"/>
    </source>
</evidence>
<gene>
    <name evidence="6" type="ORF">A2397_01230</name>
</gene>
<dbReference type="Pfam" id="PF01925">
    <property type="entry name" value="TauE"/>
    <property type="match status" value="1"/>
</dbReference>
<feature type="transmembrane region" description="Helical" evidence="5">
    <location>
        <begin position="41"/>
        <end position="59"/>
    </location>
</feature>
<proteinExistence type="inferred from homology"/>
<evidence type="ECO:0000256" key="2">
    <source>
        <dbReference type="ARBA" id="ARBA00022692"/>
    </source>
</evidence>
<dbReference type="EMBL" id="MEXR01000003">
    <property type="protein sequence ID" value="OGD10606.1"/>
    <property type="molecule type" value="Genomic_DNA"/>
</dbReference>
<dbReference type="PANTHER" id="PTHR43701">
    <property type="entry name" value="MEMBRANE TRANSPORTER PROTEIN MJ0441-RELATED"/>
    <property type="match status" value="1"/>
</dbReference>
<dbReference type="AlphaFoldDB" id="A0A1F4ZXP7"/>
<keyword evidence="3 5" id="KW-1133">Transmembrane helix</keyword>
<feature type="transmembrane region" description="Helical" evidence="5">
    <location>
        <begin position="12"/>
        <end position="35"/>
    </location>
</feature>
<evidence type="ECO:0000256" key="5">
    <source>
        <dbReference type="RuleBase" id="RU363041"/>
    </source>
</evidence>
<comment type="similarity">
    <text evidence="5">Belongs to the 4-toluene sulfonate uptake permease (TSUP) (TC 2.A.102) family.</text>
</comment>
<keyword evidence="2 5" id="KW-0812">Transmembrane</keyword>
<comment type="subcellular location">
    <subcellularLocation>
        <location evidence="5">Cell membrane</location>
        <topology evidence="5">Multi-pass membrane protein</topology>
    </subcellularLocation>
    <subcellularLocation>
        <location evidence="1">Membrane</location>
        <topology evidence="1">Multi-pass membrane protein</topology>
    </subcellularLocation>
</comment>
<feature type="transmembrane region" description="Helical" evidence="5">
    <location>
        <begin position="71"/>
        <end position="95"/>
    </location>
</feature>
<evidence type="ECO:0000313" key="7">
    <source>
        <dbReference type="Proteomes" id="UP000176424"/>
    </source>
</evidence>
<feature type="transmembrane region" description="Helical" evidence="5">
    <location>
        <begin position="227"/>
        <end position="244"/>
    </location>
</feature>
<evidence type="ECO:0000256" key="3">
    <source>
        <dbReference type="ARBA" id="ARBA00022989"/>
    </source>
</evidence>
<name>A0A1F4ZXP7_9BACT</name>
<dbReference type="Proteomes" id="UP000176424">
    <property type="component" value="Unassembled WGS sequence"/>
</dbReference>
<feature type="transmembrane region" description="Helical" evidence="5">
    <location>
        <begin position="165"/>
        <end position="184"/>
    </location>
</feature>
<dbReference type="PANTHER" id="PTHR43701:SF2">
    <property type="entry name" value="MEMBRANE TRANSPORTER PROTEIN YJNA-RELATED"/>
    <property type="match status" value="1"/>
</dbReference>
<evidence type="ECO:0000313" key="6">
    <source>
        <dbReference type="EMBL" id="OGD10606.1"/>
    </source>
</evidence>
<evidence type="ECO:0000256" key="4">
    <source>
        <dbReference type="ARBA" id="ARBA00023136"/>
    </source>
</evidence>
<organism evidence="6 7">
    <name type="scientific">Candidatus Amesbacteria bacterium RIFOXYB1_FULL_44_23</name>
    <dbReference type="NCBI Taxonomy" id="1797263"/>
    <lineage>
        <taxon>Bacteria</taxon>
        <taxon>Candidatus Amesiibacteriota</taxon>
    </lineage>
</organism>
<protein>
    <recommendedName>
        <fullName evidence="5">Probable membrane transporter protein</fullName>
    </recommendedName>
</protein>
<reference evidence="6 7" key="1">
    <citation type="journal article" date="2016" name="Nat. Commun.">
        <title>Thousands of microbial genomes shed light on interconnected biogeochemical processes in an aquifer system.</title>
        <authorList>
            <person name="Anantharaman K."/>
            <person name="Brown C.T."/>
            <person name="Hug L.A."/>
            <person name="Sharon I."/>
            <person name="Castelle C.J."/>
            <person name="Probst A.J."/>
            <person name="Thomas B.C."/>
            <person name="Singh A."/>
            <person name="Wilkins M.J."/>
            <person name="Karaoz U."/>
            <person name="Brodie E.L."/>
            <person name="Williams K.H."/>
            <person name="Hubbard S.S."/>
            <person name="Banfield J.F."/>
        </authorList>
    </citation>
    <scope>NUCLEOTIDE SEQUENCE [LARGE SCALE GENOMIC DNA]</scope>
</reference>
<dbReference type="GO" id="GO:0005886">
    <property type="term" value="C:plasma membrane"/>
    <property type="evidence" value="ECO:0007669"/>
    <property type="project" value="UniProtKB-SubCell"/>
</dbReference>
<feature type="transmembrane region" description="Helical" evidence="5">
    <location>
        <begin position="196"/>
        <end position="215"/>
    </location>
</feature>
<accession>A0A1F4ZXP7</accession>
<keyword evidence="5" id="KW-1003">Cell membrane</keyword>
<dbReference type="InterPro" id="IPR051598">
    <property type="entry name" value="TSUP/Inactive_protease-like"/>
</dbReference>
<keyword evidence="4 5" id="KW-0472">Membrane</keyword>
<feature type="transmembrane region" description="Helical" evidence="5">
    <location>
        <begin position="132"/>
        <end position="153"/>
    </location>
</feature>
<dbReference type="STRING" id="1797263.A2397_01230"/>